<feature type="compositionally biased region" description="Basic and acidic residues" evidence="1">
    <location>
        <begin position="9"/>
        <end position="31"/>
    </location>
</feature>
<keyword evidence="2" id="KW-0812">Transmembrane</keyword>
<sequence>MRMSAVEVRNSEVDVAEFWRERGSKEARDESDPPPSTEASGCLRNPRTLCRQLGTLAATPFGRDSTREQHSSSLPPSPTSATGQASRAREPRRRALAARSRAGWRRQADLKCRRVLFWLDLACATVAVAFGPACLVLTSLSALDQLGLI</sequence>
<feature type="region of interest" description="Disordered" evidence="1">
    <location>
        <begin position="1"/>
        <end position="46"/>
    </location>
</feature>
<evidence type="ECO:0000313" key="3">
    <source>
        <dbReference type="EMBL" id="PRQ76596.1"/>
    </source>
</evidence>
<feature type="region of interest" description="Disordered" evidence="1">
    <location>
        <begin position="59"/>
        <end position="99"/>
    </location>
</feature>
<organism evidence="3 4">
    <name type="scientific">Rhodotorula toruloides</name>
    <name type="common">Yeast</name>
    <name type="synonym">Rhodosporidium toruloides</name>
    <dbReference type="NCBI Taxonomy" id="5286"/>
    <lineage>
        <taxon>Eukaryota</taxon>
        <taxon>Fungi</taxon>
        <taxon>Dikarya</taxon>
        <taxon>Basidiomycota</taxon>
        <taxon>Pucciniomycotina</taxon>
        <taxon>Microbotryomycetes</taxon>
        <taxon>Sporidiobolales</taxon>
        <taxon>Sporidiobolaceae</taxon>
        <taxon>Rhodotorula</taxon>
    </lineage>
</organism>
<evidence type="ECO:0000256" key="2">
    <source>
        <dbReference type="SAM" id="Phobius"/>
    </source>
</evidence>
<dbReference type="Proteomes" id="UP000239560">
    <property type="component" value="Unassembled WGS sequence"/>
</dbReference>
<dbReference type="AlphaFoldDB" id="A0A2T0AEZ9"/>
<protein>
    <submittedName>
        <fullName evidence="3">Uncharacterized protein</fullName>
    </submittedName>
</protein>
<gene>
    <name evidence="3" type="ORF">AAT19DRAFT_12014</name>
</gene>
<reference evidence="3 4" key="1">
    <citation type="journal article" date="2018" name="Elife">
        <title>Functional genomics of lipid metabolism in the oleaginous yeast Rhodosporidium toruloides.</title>
        <authorList>
            <person name="Coradetti S.T."/>
            <person name="Pinel D."/>
            <person name="Geiselman G."/>
            <person name="Ito M."/>
            <person name="Mondo S."/>
            <person name="Reilly M.C."/>
            <person name="Cheng Y.F."/>
            <person name="Bauer S."/>
            <person name="Grigoriev I."/>
            <person name="Gladden J.M."/>
            <person name="Simmons B.A."/>
            <person name="Brem R."/>
            <person name="Arkin A.P."/>
            <person name="Skerker J.M."/>
        </authorList>
    </citation>
    <scope>NUCLEOTIDE SEQUENCE [LARGE SCALE GENOMIC DNA]</scope>
    <source>
        <strain evidence="3 4">NBRC 0880</strain>
    </source>
</reference>
<keyword evidence="2" id="KW-1133">Transmembrane helix</keyword>
<proteinExistence type="predicted"/>
<keyword evidence="2" id="KW-0472">Membrane</keyword>
<evidence type="ECO:0000313" key="4">
    <source>
        <dbReference type="Proteomes" id="UP000239560"/>
    </source>
</evidence>
<dbReference type="EMBL" id="LCTV02000002">
    <property type="protein sequence ID" value="PRQ76596.1"/>
    <property type="molecule type" value="Genomic_DNA"/>
</dbReference>
<accession>A0A2T0AEZ9</accession>
<feature type="transmembrane region" description="Helical" evidence="2">
    <location>
        <begin position="115"/>
        <end position="143"/>
    </location>
</feature>
<name>A0A2T0AEZ9_RHOTO</name>
<comment type="caution">
    <text evidence="3">The sequence shown here is derived from an EMBL/GenBank/DDBJ whole genome shotgun (WGS) entry which is preliminary data.</text>
</comment>
<evidence type="ECO:0000256" key="1">
    <source>
        <dbReference type="SAM" id="MobiDB-lite"/>
    </source>
</evidence>